<evidence type="ECO:0000313" key="2">
    <source>
        <dbReference type="EMBL" id="MBM1715833.1"/>
    </source>
</evidence>
<sequence>MKNGDASQILAACKSESERQLELMRTIAKAMFKDTPSYLIGVNGSVARRECTSGSDIDLFFLFNGNITADEARAAQDLYRARLHEEGLVMPAHGGVFETPLNIEELLETIGGDDDTNIFITRRMLFLLEGEWTFNQGLFKQTRTQLIKRYVADDLDEHKLCLFLLNDVIRYWRTICVDFEHKTAAADKPRAIRLVKLRFSRMLLYLAGVAAVSQTKGIDVAAKRRKLEELFALSTIARMQAVFGPAMEKPLSRYARFLSDLNEEPIRTQLKLPGDEGLNTKVYKALSVEARHFKDELLAMMIEEFGSEHDVIKALLL</sequence>
<dbReference type="EMBL" id="JAFBRM010000009">
    <property type="protein sequence ID" value="MBM1715833.1"/>
    <property type="molecule type" value="Genomic_DNA"/>
</dbReference>
<name>A0AAE2W1X4_9RHOB</name>
<dbReference type="Pfam" id="PF01909">
    <property type="entry name" value="NTP_transf_2"/>
    <property type="match status" value="1"/>
</dbReference>
<accession>A0AAE2W1X4</accession>
<feature type="domain" description="Polymerase nucleotidyl transferase" evidence="1">
    <location>
        <begin position="26"/>
        <end position="68"/>
    </location>
</feature>
<protein>
    <submittedName>
        <fullName evidence="2">Nucleotidyltransferase domain-containing protein</fullName>
    </submittedName>
</protein>
<dbReference type="Gene3D" id="3.30.460.10">
    <property type="entry name" value="Beta Polymerase, domain 2"/>
    <property type="match status" value="1"/>
</dbReference>
<dbReference type="Proteomes" id="UP000732193">
    <property type="component" value="Unassembled WGS sequence"/>
</dbReference>
<dbReference type="GO" id="GO:0016779">
    <property type="term" value="F:nucleotidyltransferase activity"/>
    <property type="evidence" value="ECO:0007669"/>
    <property type="project" value="InterPro"/>
</dbReference>
<evidence type="ECO:0000313" key="3">
    <source>
        <dbReference type="Proteomes" id="UP000732193"/>
    </source>
</evidence>
<reference evidence="2 3" key="1">
    <citation type="submission" date="2021-01" db="EMBL/GenBank/DDBJ databases">
        <title>Diatom-associated Roseobacters Show Island Model of Population Structure.</title>
        <authorList>
            <person name="Qu L."/>
            <person name="Feng X."/>
            <person name="Chen Y."/>
            <person name="Li L."/>
            <person name="Wang X."/>
            <person name="Hu Z."/>
            <person name="Wang H."/>
            <person name="Luo H."/>
        </authorList>
    </citation>
    <scope>NUCLEOTIDE SEQUENCE [LARGE SCALE GENOMIC DNA]</scope>
    <source>
        <strain evidence="2 3">TR60-84</strain>
    </source>
</reference>
<gene>
    <name evidence="2" type="ORF">JQV55_19845</name>
</gene>
<dbReference type="InterPro" id="IPR043519">
    <property type="entry name" value="NT_sf"/>
</dbReference>
<keyword evidence="3" id="KW-1185">Reference proteome</keyword>
<dbReference type="RefSeq" id="WP_203243553.1">
    <property type="nucleotide sequence ID" value="NZ_JAFBRH010000008.1"/>
</dbReference>
<proteinExistence type="predicted"/>
<organism evidence="2 3">
    <name type="scientific">Sulfitobacter geojensis</name>
    <dbReference type="NCBI Taxonomy" id="1342299"/>
    <lineage>
        <taxon>Bacteria</taxon>
        <taxon>Pseudomonadati</taxon>
        <taxon>Pseudomonadota</taxon>
        <taxon>Alphaproteobacteria</taxon>
        <taxon>Rhodobacterales</taxon>
        <taxon>Roseobacteraceae</taxon>
        <taxon>Sulfitobacter</taxon>
    </lineage>
</organism>
<comment type="caution">
    <text evidence="2">The sequence shown here is derived from an EMBL/GenBank/DDBJ whole genome shotgun (WGS) entry which is preliminary data.</text>
</comment>
<dbReference type="SUPFAM" id="SSF81301">
    <property type="entry name" value="Nucleotidyltransferase"/>
    <property type="match status" value="1"/>
</dbReference>
<dbReference type="AlphaFoldDB" id="A0AAE2W1X4"/>
<evidence type="ECO:0000259" key="1">
    <source>
        <dbReference type="Pfam" id="PF01909"/>
    </source>
</evidence>
<dbReference type="InterPro" id="IPR002934">
    <property type="entry name" value="Polymerase_NTP_transf_dom"/>
</dbReference>